<dbReference type="STRING" id="349064.SAMN05660429_02677"/>
<evidence type="ECO:0000313" key="1">
    <source>
        <dbReference type="EMBL" id="SET78365.1"/>
    </source>
</evidence>
<dbReference type="Proteomes" id="UP000199308">
    <property type="component" value="Unassembled WGS sequence"/>
</dbReference>
<dbReference type="RefSeq" id="WP_093331493.1">
    <property type="nucleotide sequence ID" value="NZ_AP027363.1"/>
</dbReference>
<accession>A0A1I0H6C4</accession>
<sequence length="113" mass="13645">MRKTFDEIEVMRMLIVAEAKGQILGAYKLAMTNYFRDTWKKKRHDSFSAWRQLEGHKFYLVTEKLAEEQIEYYAKDYKEVMNEINYELAEFYRTESRSDLNNYEDFKSLLQGG</sequence>
<dbReference type="AlphaFoldDB" id="A0A1I0H6C4"/>
<reference evidence="1 2" key="1">
    <citation type="submission" date="2016-10" db="EMBL/GenBank/DDBJ databases">
        <authorList>
            <person name="de Groot N.N."/>
        </authorList>
    </citation>
    <scope>NUCLEOTIDE SEQUENCE [LARGE SCALE GENOMIC DNA]</scope>
    <source>
        <strain evidence="1 2">DSM 19706</strain>
    </source>
</reference>
<proteinExistence type="predicted"/>
<keyword evidence="2" id="KW-1185">Reference proteome</keyword>
<organism evidence="1 2">
    <name type="scientific">Thalassotalea agarivorans</name>
    <name type="common">Thalassomonas agarivorans</name>
    <dbReference type="NCBI Taxonomy" id="349064"/>
    <lineage>
        <taxon>Bacteria</taxon>
        <taxon>Pseudomonadati</taxon>
        <taxon>Pseudomonadota</taxon>
        <taxon>Gammaproteobacteria</taxon>
        <taxon>Alteromonadales</taxon>
        <taxon>Colwelliaceae</taxon>
        <taxon>Thalassotalea</taxon>
    </lineage>
</organism>
<gene>
    <name evidence="1" type="ORF">SAMN05660429_02677</name>
</gene>
<name>A0A1I0H6C4_THASX</name>
<dbReference type="EMBL" id="FOHK01000014">
    <property type="protein sequence ID" value="SET78365.1"/>
    <property type="molecule type" value="Genomic_DNA"/>
</dbReference>
<evidence type="ECO:0000313" key="2">
    <source>
        <dbReference type="Proteomes" id="UP000199308"/>
    </source>
</evidence>
<protein>
    <submittedName>
        <fullName evidence="1">Uncharacterized protein</fullName>
    </submittedName>
</protein>